<dbReference type="EMBL" id="JAIOIU010000031">
    <property type="protein sequence ID" value="MBZ0159032.1"/>
    <property type="molecule type" value="Genomic_DNA"/>
</dbReference>
<proteinExistence type="predicted"/>
<dbReference type="AlphaFoldDB" id="A0AAJ1AJ17"/>
<dbReference type="Gene3D" id="3.40.50.1010">
    <property type="entry name" value="5'-nuclease"/>
    <property type="match status" value="1"/>
</dbReference>
<comment type="caution">
    <text evidence="2">The sequence shown here is derived from an EMBL/GenBank/DDBJ whole genome shotgun (WGS) entry which is preliminary data.</text>
</comment>
<feature type="domain" description="PIN" evidence="1">
    <location>
        <begin position="3"/>
        <end position="131"/>
    </location>
</feature>
<dbReference type="InterPro" id="IPR002716">
    <property type="entry name" value="PIN_dom"/>
</dbReference>
<sequence>MNYLDTSALIKRFVAEKGSPLVQTLVKRKGPIATAKIAYAEVYAGLTRKLHEDHLSDAQYALACRQFEADWLAYVRVELHDDTLFLARDLIRRHPLKGFDAVHLASAISLQNALGEDITFAAADERLLRAAEAEDLKILHVEIARIP</sequence>
<evidence type="ECO:0000259" key="1">
    <source>
        <dbReference type="Pfam" id="PF01850"/>
    </source>
</evidence>
<dbReference type="InterPro" id="IPR029060">
    <property type="entry name" value="PIN-like_dom_sf"/>
</dbReference>
<accession>A0AAJ1AJ17</accession>
<name>A0AAJ1AJ17_9BACT</name>
<dbReference type="Proteomes" id="UP001197609">
    <property type="component" value="Unassembled WGS sequence"/>
</dbReference>
<reference evidence="2 3" key="1">
    <citation type="journal article" date="2021" name="bioRxiv">
        <title>Unraveling nitrogen, sulfur and carbon metabolic pathways and microbial community transcriptional responses to substrate deprivation and toxicity stresses in a bioreactor mimicking anoxic brackish coastal sediment conditions.</title>
        <authorList>
            <person name="Martins P.D."/>
            <person name="Echeveste M.J."/>
            <person name="Arshad A."/>
            <person name="Kurth J."/>
            <person name="Ouboter H."/>
            <person name="Jetten M.S.M."/>
            <person name="Welte C.U."/>
        </authorList>
    </citation>
    <scope>NUCLEOTIDE SEQUENCE [LARGE SCALE GENOMIC DNA]</scope>
    <source>
        <strain evidence="2">MAG_38</strain>
    </source>
</reference>
<dbReference type="SUPFAM" id="SSF88723">
    <property type="entry name" value="PIN domain-like"/>
    <property type="match status" value="1"/>
</dbReference>
<gene>
    <name evidence="2" type="ORF">K8G79_02630</name>
</gene>
<evidence type="ECO:0000313" key="2">
    <source>
        <dbReference type="EMBL" id="MBZ0159032.1"/>
    </source>
</evidence>
<organism evidence="2 3">
    <name type="scientific">Candidatus Methylomirabilis tolerans</name>
    <dbReference type="NCBI Taxonomy" id="3123416"/>
    <lineage>
        <taxon>Bacteria</taxon>
        <taxon>Candidatus Methylomirabilota</taxon>
        <taxon>Candidatus Methylomirabilia</taxon>
        <taxon>Candidatus Methylomirabilales</taxon>
        <taxon>Candidatus Methylomirabilaceae</taxon>
        <taxon>Candidatus Methylomirabilis</taxon>
    </lineage>
</organism>
<protein>
    <submittedName>
        <fullName evidence="2">Type II toxin-antitoxin system VapC family toxin</fullName>
    </submittedName>
</protein>
<dbReference type="CDD" id="cd09874">
    <property type="entry name" value="PIN_MT3492-like"/>
    <property type="match status" value="1"/>
</dbReference>
<evidence type="ECO:0000313" key="3">
    <source>
        <dbReference type="Proteomes" id="UP001197609"/>
    </source>
</evidence>
<dbReference type="Pfam" id="PF01850">
    <property type="entry name" value="PIN"/>
    <property type="match status" value="1"/>
</dbReference>